<sequence length="686" mass="74685">MFDVSWTDPTRETVGARKNRKQQEAVNGTSRKTPGLSRVSSVRSSNSSGSTFGQKKPSLLSMFGSSRKDAPSRAAYRTKTPAPAIEETPEDSQRLSTCTAGSDSSGHALSGTTTRIPKNGFFGRSPPYYSEGELSARSEASESVFSEWTSKSAKTESTWDSGEESITSPVKVVQPLSESSFVTQSTEVTVSSRESCNAEEHTATMVHISASGTMPVLIKDSSGKAAPPSSVFDFPLPTVSLPKTPSKDISRIESTLKPNGYPITKRALPSYTWKPPETWECDSGSPKFPQRRTSTTLRPIKEKRHKVPPSEITHLQRSIHRMEAASSKIVLERLKEEWVGVADASVYRELELEKQLWMLTALRTLKSRSSSEAVVASAGSRPTKVLSLYENHASCSSLSALTTAIAVHHLSTNPLSPKSYPNIHPLLVPGPNSQLPYASNIFSEIHAFSIPSLLPASSIPSILKECHRTLTTAPLQLSITAASSNSTNSTILNPTNSSKSKFTAPNSSRGGTLHLTILDPSPLPATLGPRLRAWLDNYLLLHLEKQFRCLNPSRLFPVWLSDAGLRAEGSTIVNVRFYASVTALSRNNATSTAGGDGRGNGNMSGSHNLTSDGDGESATNGSGSSEDAETIKQELKSIVGRMLWREMWGSYVQGEKWWWEDERIVEECERMGTMWEYAVIEAVKEG</sequence>
<protein>
    <submittedName>
        <fullName evidence="2">Uncharacterized protein</fullName>
    </submittedName>
</protein>
<dbReference type="Proteomes" id="UP001595075">
    <property type="component" value="Unassembled WGS sequence"/>
</dbReference>
<comment type="caution">
    <text evidence="2">The sequence shown here is derived from an EMBL/GenBank/DDBJ whole genome shotgun (WGS) entry which is preliminary data.</text>
</comment>
<evidence type="ECO:0000313" key="2">
    <source>
        <dbReference type="EMBL" id="KAL2074556.1"/>
    </source>
</evidence>
<evidence type="ECO:0000313" key="3">
    <source>
        <dbReference type="Proteomes" id="UP001595075"/>
    </source>
</evidence>
<feature type="compositionally biased region" description="Low complexity" evidence="1">
    <location>
        <begin position="37"/>
        <end position="50"/>
    </location>
</feature>
<keyword evidence="3" id="KW-1185">Reference proteome</keyword>
<accession>A0ABR4CYI7</accession>
<gene>
    <name evidence="2" type="ORF">VTL71DRAFT_8334</name>
</gene>
<name>A0ABR4CYI7_9HELO</name>
<proteinExistence type="predicted"/>
<feature type="compositionally biased region" description="Polar residues" evidence="1">
    <location>
        <begin position="607"/>
        <end position="625"/>
    </location>
</feature>
<evidence type="ECO:0000256" key="1">
    <source>
        <dbReference type="SAM" id="MobiDB-lite"/>
    </source>
</evidence>
<organism evidence="2 3">
    <name type="scientific">Oculimacula yallundae</name>
    <dbReference type="NCBI Taxonomy" id="86028"/>
    <lineage>
        <taxon>Eukaryota</taxon>
        <taxon>Fungi</taxon>
        <taxon>Dikarya</taxon>
        <taxon>Ascomycota</taxon>
        <taxon>Pezizomycotina</taxon>
        <taxon>Leotiomycetes</taxon>
        <taxon>Helotiales</taxon>
        <taxon>Ploettnerulaceae</taxon>
        <taxon>Oculimacula</taxon>
    </lineage>
</organism>
<feature type="region of interest" description="Disordered" evidence="1">
    <location>
        <begin position="588"/>
        <end position="630"/>
    </location>
</feature>
<dbReference type="EMBL" id="JAZHXI010000002">
    <property type="protein sequence ID" value="KAL2074556.1"/>
    <property type="molecule type" value="Genomic_DNA"/>
</dbReference>
<feature type="region of interest" description="Disordered" evidence="1">
    <location>
        <begin position="1"/>
        <end position="118"/>
    </location>
</feature>
<feature type="compositionally biased region" description="Polar residues" evidence="1">
    <location>
        <begin position="94"/>
        <end position="116"/>
    </location>
</feature>
<reference evidence="2 3" key="1">
    <citation type="journal article" date="2024" name="Commun. Biol.">
        <title>Comparative genomic analysis of thermophilic fungi reveals convergent evolutionary adaptations and gene losses.</title>
        <authorList>
            <person name="Steindorff A.S."/>
            <person name="Aguilar-Pontes M.V."/>
            <person name="Robinson A.J."/>
            <person name="Andreopoulos B."/>
            <person name="LaButti K."/>
            <person name="Kuo A."/>
            <person name="Mondo S."/>
            <person name="Riley R."/>
            <person name="Otillar R."/>
            <person name="Haridas S."/>
            <person name="Lipzen A."/>
            <person name="Grimwood J."/>
            <person name="Schmutz J."/>
            <person name="Clum A."/>
            <person name="Reid I.D."/>
            <person name="Moisan M.C."/>
            <person name="Butler G."/>
            <person name="Nguyen T.T.M."/>
            <person name="Dewar K."/>
            <person name="Conant G."/>
            <person name="Drula E."/>
            <person name="Henrissat B."/>
            <person name="Hansel C."/>
            <person name="Singer S."/>
            <person name="Hutchinson M.I."/>
            <person name="de Vries R.P."/>
            <person name="Natvig D.O."/>
            <person name="Powell A.J."/>
            <person name="Tsang A."/>
            <person name="Grigoriev I.V."/>
        </authorList>
    </citation>
    <scope>NUCLEOTIDE SEQUENCE [LARGE SCALE GENOMIC DNA]</scope>
    <source>
        <strain evidence="2 3">CBS 494.80</strain>
    </source>
</reference>